<feature type="transmembrane region" description="Helical" evidence="3">
    <location>
        <begin position="190"/>
        <end position="213"/>
    </location>
</feature>
<dbReference type="Gene3D" id="3.30.70.270">
    <property type="match status" value="1"/>
</dbReference>
<dbReference type="InterPro" id="IPR000160">
    <property type="entry name" value="GGDEF_dom"/>
</dbReference>
<dbReference type="Proteomes" id="UP000588647">
    <property type="component" value="Unassembled WGS sequence"/>
</dbReference>
<proteinExistence type="predicted"/>
<dbReference type="SUPFAM" id="SSF55073">
    <property type="entry name" value="Nucleotide cyclase"/>
    <property type="match status" value="1"/>
</dbReference>
<feature type="transmembrane region" description="Helical" evidence="3">
    <location>
        <begin position="121"/>
        <end position="139"/>
    </location>
</feature>
<dbReference type="NCBIfam" id="TIGR00254">
    <property type="entry name" value="GGDEF"/>
    <property type="match status" value="1"/>
</dbReference>
<dbReference type="GO" id="GO:0043709">
    <property type="term" value="P:cell adhesion involved in single-species biofilm formation"/>
    <property type="evidence" value="ECO:0007669"/>
    <property type="project" value="TreeGrafter"/>
</dbReference>
<comment type="caution">
    <text evidence="5">The sequence shown here is derived from an EMBL/GenBank/DDBJ whole genome shotgun (WGS) entry which is preliminary data.</text>
</comment>
<keyword evidence="3" id="KW-1133">Transmembrane helix</keyword>
<dbReference type="Pfam" id="PF00990">
    <property type="entry name" value="GGDEF"/>
    <property type="match status" value="1"/>
</dbReference>
<dbReference type="AlphaFoldDB" id="A0A7W6HEV2"/>
<dbReference type="PANTHER" id="PTHR45138:SF24">
    <property type="entry name" value="DIGUANYLATE CYCLASE DGCC-RELATED"/>
    <property type="match status" value="1"/>
</dbReference>
<feature type="transmembrane region" description="Helical" evidence="3">
    <location>
        <begin position="64"/>
        <end position="83"/>
    </location>
</feature>
<evidence type="ECO:0000259" key="4">
    <source>
        <dbReference type="PROSITE" id="PS50887"/>
    </source>
</evidence>
<accession>A0A7W6HEV2</accession>
<dbReference type="GO" id="GO:1902201">
    <property type="term" value="P:negative regulation of bacterial-type flagellum-dependent cell motility"/>
    <property type="evidence" value="ECO:0007669"/>
    <property type="project" value="TreeGrafter"/>
</dbReference>
<dbReference type="PROSITE" id="PS50887">
    <property type="entry name" value="GGDEF"/>
    <property type="match status" value="1"/>
</dbReference>
<dbReference type="EMBL" id="JACIEM010000004">
    <property type="protein sequence ID" value="MBB4003921.1"/>
    <property type="molecule type" value="Genomic_DNA"/>
</dbReference>
<dbReference type="PANTHER" id="PTHR45138">
    <property type="entry name" value="REGULATORY COMPONENTS OF SENSORY TRANSDUCTION SYSTEM"/>
    <property type="match status" value="1"/>
</dbReference>
<dbReference type="CDD" id="cd01949">
    <property type="entry name" value="GGDEF"/>
    <property type="match status" value="1"/>
</dbReference>
<dbReference type="InterPro" id="IPR029787">
    <property type="entry name" value="Nucleotide_cyclase"/>
</dbReference>
<gene>
    <name evidence="5" type="ORF">GGR03_003009</name>
</gene>
<feature type="region of interest" description="Disordered" evidence="2">
    <location>
        <begin position="420"/>
        <end position="456"/>
    </location>
</feature>
<dbReference type="InterPro" id="IPR050469">
    <property type="entry name" value="Diguanylate_Cyclase"/>
</dbReference>
<dbReference type="InterPro" id="IPR043128">
    <property type="entry name" value="Rev_trsase/Diguanyl_cyclase"/>
</dbReference>
<keyword evidence="3" id="KW-0812">Transmembrane</keyword>
<reference evidence="5 6" key="1">
    <citation type="submission" date="2020-08" db="EMBL/GenBank/DDBJ databases">
        <title>Genomic Encyclopedia of Type Strains, Phase IV (KMG-IV): sequencing the most valuable type-strain genomes for metagenomic binning, comparative biology and taxonomic classification.</title>
        <authorList>
            <person name="Goeker M."/>
        </authorList>
    </citation>
    <scope>NUCLEOTIDE SEQUENCE [LARGE SCALE GENOMIC DNA]</scope>
    <source>
        <strain evidence="5 6">DSM 103570</strain>
    </source>
</reference>
<protein>
    <recommendedName>
        <fullName evidence="1">diguanylate cyclase</fullName>
        <ecNumber evidence="1">2.7.7.65</ecNumber>
    </recommendedName>
</protein>
<evidence type="ECO:0000313" key="6">
    <source>
        <dbReference type="Proteomes" id="UP000588647"/>
    </source>
</evidence>
<organism evidence="5 6">
    <name type="scientific">Aurantimonas endophytica</name>
    <dbReference type="NCBI Taxonomy" id="1522175"/>
    <lineage>
        <taxon>Bacteria</taxon>
        <taxon>Pseudomonadati</taxon>
        <taxon>Pseudomonadota</taxon>
        <taxon>Alphaproteobacteria</taxon>
        <taxon>Hyphomicrobiales</taxon>
        <taxon>Aurantimonadaceae</taxon>
        <taxon>Aurantimonas</taxon>
    </lineage>
</organism>
<keyword evidence="3" id="KW-0472">Membrane</keyword>
<keyword evidence="6" id="KW-1185">Reference proteome</keyword>
<dbReference type="GO" id="GO:0052621">
    <property type="term" value="F:diguanylate cyclase activity"/>
    <property type="evidence" value="ECO:0007669"/>
    <property type="project" value="UniProtKB-EC"/>
</dbReference>
<dbReference type="FunFam" id="3.30.70.270:FF:000001">
    <property type="entry name" value="Diguanylate cyclase domain protein"/>
    <property type="match status" value="1"/>
</dbReference>
<dbReference type="EC" id="2.7.7.65" evidence="1"/>
<feature type="domain" description="GGDEF" evidence="4">
    <location>
        <begin position="279"/>
        <end position="417"/>
    </location>
</feature>
<evidence type="ECO:0000313" key="5">
    <source>
        <dbReference type="EMBL" id="MBB4003921.1"/>
    </source>
</evidence>
<evidence type="ECO:0000256" key="2">
    <source>
        <dbReference type="SAM" id="MobiDB-lite"/>
    </source>
</evidence>
<dbReference type="SMART" id="SM00267">
    <property type="entry name" value="GGDEF"/>
    <property type="match status" value="1"/>
</dbReference>
<evidence type="ECO:0000256" key="1">
    <source>
        <dbReference type="ARBA" id="ARBA00012528"/>
    </source>
</evidence>
<name>A0A7W6HEV2_9HYPH</name>
<dbReference type="GO" id="GO:0005886">
    <property type="term" value="C:plasma membrane"/>
    <property type="evidence" value="ECO:0007669"/>
    <property type="project" value="TreeGrafter"/>
</dbReference>
<feature type="transmembrane region" description="Helical" evidence="3">
    <location>
        <begin position="90"/>
        <end position="109"/>
    </location>
</feature>
<evidence type="ECO:0000256" key="3">
    <source>
        <dbReference type="SAM" id="Phobius"/>
    </source>
</evidence>
<sequence>MKTVQAGSSSGGARAQLAAPSPDVMAEVERLLAGRTRDVHLTGELRRLFHQRSWPQTAKIIRSWMAWMAILNVLMLAVSFVTLPRAVTAAMLLPASTLLLVAVALLFIWRNPHPYWLQRSALAVGMFLILLSVALLGFNAGGEFYERYLDVMLFVAITGIIIFSVPLPWTILIAAAAVGLYVVFQFQNPAISIWSAVNGALFFASGIIATVVARRTMTILAQKAFLLELRDRKRVADLAKANQRLEHLARTDPLTGAANRRWMKEILDDLWVRCKATPAGAALLMCDLDDFKNLNDHLGHAEGDRCLVEVARVIKGCLRQDQDRMARYGGEEFLVVLPATGERDALEVAERIRMAVEAAGLCNPTSRVSPSVTLSIGVAVKAPGAGNVSPEQLQRQADAALYLAKQAGRNQVVVHRPVVPAPLPTPGETDVPTRQNPPSGPRCEDIPATRDALPFP</sequence>
<feature type="transmembrane region" description="Helical" evidence="3">
    <location>
        <begin position="151"/>
        <end position="184"/>
    </location>
</feature>